<feature type="transmembrane region" description="Helical" evidence="12">
    <location>
        <begin position="21"/>
        <end position="42"/>
    </location>
</feature>
<evidence type="ECO:0000256" key="2">
    <source>
        <dbReference type="ARBA" id="ARBA00008622"/>
    </source>
</evidence>
<evidence type="ECO:0000256" key="3">
    <source>
        <dbReference type="ARBA" id="ARBA00022448"/>
    </source>
</evidence>
<keyword evidence="10" id="KW-0408">Iron</keyword>
<dbReference type="RefSeq" id="WP_288183934.1">
    <property type="nucleotide sequence ID" value="NZ_LT608335.1"/>
</dbReference>
<gene>
    <name evidence="14" type="ORF">KL86SPO_30822</name>
</gene>
<dbReference type="Gene3D" id="1.20.950.20">
    <property type="entry name" value="Transmembrane di-heme cytochromes, Chain C"/>
    <property type="match status" value="1"/>
</dbReference>
<dbReference type="InterPro" id="IPR000516">
    <property type="entry name" value="Ni-dep_Hydgase_cyt-B"/>
</dbReference>
<organism evidence="14">
    <name type="scientific">uncultured Sporomusa sp</name>
    <dbReference type="NCBI Taxonomy" id="307249"/>
    <lineage>
        <taxon>Bacteria</taxon>
        <taxon>Bacillati</taxon>
        <taxon>Bacillota</taxon>
        <taxon>Negativicutes</taxon>
        <taxon>Selenomonadales</taxon>
        <taxon>Sporomusaceae</taxon>
        <taxon>Sporomusa</taxon>
        <taxon>environmental samples</taxon>
    </lineage>
</organism>
<dbReference type="GO" id="GO:0009055">
    <property type="term" value="F:electron transfer activity"/>
    <property type="evidence" value="ECO:0007669"/>
    <property type="project" value="InterPro"/>
</dbReference>
<evidence type="ECO:0000259" key="13">
    <source>
        <dbReference type="Pfam" id="PF01292"/>
    </source>
</evidence>
<protein>
    <submittedName>
        <fullName evidence="14">Ni/Fe-hydrogenase, b-type cytochrome subunit</fullName>
    </submittedName>
</protein>
<evidence type="ECO:0000256" key="11">
    <source>
        <dbReference type="ARBA" id="ARBA00023136"/>
    </source>
</evidence>
<evidence type="ECO:0000256" key="7">
    <source>
        <dbReference type="ARBA" id="ARBA00022723"/>
    </source>
</evidence>
<evidence type="ECO:0000256" key="12">
    <source>
        <dbReference type="SAM" id="Phobius"/>
    </source>
</evidence>
<dbReference type="PRINTS" id="PR00161">
    <property type="entry name" value="NIHGNASECYTB"/>
</dbReference>
<dbReference type="InterPro" id="IPR011577">
    <property type="entry name" value="Cyt_b561_bac/Ni-Hgenase"/>
</dbReference>
<keyword evidence="5" id="KW-0349">Heme</keyword>
<feature type="transmembrane region" description="Helical" evidence="12">
    <location>
        <begin position="62"/>
        <end position="86"/>
    </location>
</feature>
<feature type="transmembrane region" description="Helical" evidence="12">
    <location>
        <begin position="179"/>
        <end position="200"/>
    </location>
</feature>
<dbReference type="PANTHER" id="PTHR30485">
    <property type="entry name" value="NI/FE-HYDROGENASE 1 B-TYPE CYTOCHROME SUBUNIT"/>
    <property type="match status" value="1"/>
</dbReference>
<dbReference type="PANTHER" id="PTHR30485:SF0">
    <property type="entry name" value="NI_FE-HYDROGENASE 1 B-TYPE CYTOCHROME SUBUNIT-RELATED"/>
    <property type="match status" value="1"/>
</dbReference>
<evidence type="ECO:0000256" key="5">
    <source>
        <dbReference type="ARBA" id="ARBA00022617"/>
    </source>
</evidence>
<evidence type="ECO:0000256" key="4">
    <source>
        <dbReference type="ARBA" id="ARBA00022475"/>
    </source>
</evidence>
<dbReference type="GO" id="GO:0022904">
    <property type="term" value="P:respiratory electron transport chain"/>
    <property type="evidence" value="ECO:0007669"/>
    <property type="project" value="InterPro"/>
</dbReference>
<feature type="transmembrane region" description="Helical" evidence="12">
    <location>
        <begin position="134"/>
        <end position="154"/>
    </location>
</feature>
<evidence type="ECO:0000256" key="9">
    <source>
        <dbReference type="ARBA" id="ARBA00022989"/>
    </source>
</evidence>
<keyword evidence="4" id="KW-1003">Cell membrane</keyword>
<keyword evidence="9 12" id="KW-1133">Transmembrane helix</keyword>
<sequence length="241" mass="28432">MRQGAMKPYYLFSPWTRIFHWVMVICTFILFLTGLYIGNPFFLGTQGIEPTFAVNHVLSMEMIRYIHFIAGYVLIISFIPRIYGFIINPGDRLLPKPWTKLYWTGIMDTQMHYMFMRGKHRPYLRNSLARSGYLAVYLMFLIEAITGLAMYYMIEPNRFLAKVFGPFNNWLVNEYTVHIIHHFVAWCIILFVIVHVYMAIRADFTEKGGEISAMFSGVKYMEEEPDDLDDIRKDNLKTKIK</sequence>
<keyword evidence="6 12" id="KW-0812">Transmembrane</keyword>
<dbReference type="GO" id="GO:0005886">
    <property type="term" value="C:plasma membrane"/>
    <property type="evidence" value="ECO:0007669"/>
    <property type="project" value="UniProtKB-SubCell"/>
</dbReference>
<dbReference type="SUPFAM" id="SSF81342">
    <property type="entry name" value="Transmembrane di-heme cytochromes"/>
    <property type="match status" value="1"/>
</dbReference>
<feature type="domain" description="Cytochrome b561 bacterial/Ni-hydrogenase" evidence="13">
    <location>
        <begin position="12"/>
        <end position="217"/>
    </location>
</feature>
<keyword evidence="11 12" id="KW-0472">Membrane</keyword>
<name>A0A212LSP9_9FIRM</name>
<keyword evidence="7" id="KW-0479">Metal-binding</keyword>
<reference evidence="14" key="1">
    <citation type="submission" date="2016-08" db="EMBL/GenBank/DDBJ databases">
        <authorList>
            <person name="Seilhamer J.J."/>
        </authorList>
    </citation>
    <scope>NUCLEOTIDE SEQUENCE</scope>
    <source>
        <strain evidence="14">86</strain>
    </source>
</reference>
<dbReference type="InterPro" id="IPR051542">
    <property type="entry name" value="Hydrogenase_cytochrome"/>
</dbReference>
<dbReference type="AlphaFoldDB" id="A0A212LSP9"/>
<evidence type="ECO:0000256" key="1">
    <source>
        <dbReference type="ARBA" id="ARBA00004651"/>
    </source>
</evidence>
<evidence type="ECO:0000256" key="8">
    <source>
        <dbReference type="ARBA" id="ARBA00022982"/>
    </source>
</evidence>
<evidence type="ECO:0000256" key="10">
    <source>
        <dbReference type="ARBA" id="ARBA00023004"/>
    </source>
</evidence>
<evidence type="ECO:0000256" key="6">
    <source>
        <dbReference type="ARBA" id="ARBA00022692"/>
    </source>
</evidence>
<comment type="similarity">
    <text evidence="2">Belongs to the HupC/HyaC/HydC family.</text>
</comment>
<dbReference type="EMBL" id="FMJE01000003">
    <property type="protein sequence ID" value="SCM80644.1"/>
    <property type="molecule type" value="Genomic_DNA"/>
</dbReference>
<dbReference type="Pfam" id="PF01292">
    <property type="entry name" value="Ni_hydr_CYTB"/>
    <property type="match status" value="1"/>
</dbReference>
<keyword evidence="8" id="KW-0249">Electron transport</keyword>
<accession>A0A212LSP9</accession>
<dbReference type="GO" id="GO:0020037">
    <property type="term" value="F:heme binding"/>
    <property type="evidence" value="ECO:0007669"/>
    <property type="project" value="TreeGrafter"/>
</dbReference>
<proteinExistence type="inferred from homology"/>
<dbReference type="NCBIfam" id="TIGR02125">
    <property type="entry name" value="CytB-hydogenase"/>
    <property type="match status" value="1"/>
</dbReference>
<comment type="subcellular location">
    <subcellularLocation>
        <location evidence="1">Cell membrane</location>
        <topology evidence="1">Multi-pass membrane protein</topology>
    </subcellularLocation>
</comment>
<keyword evidence="3" id="KW-0813">Transport</keyword>
<dbReference type="InterPro" id="IPR016174">
    <property type="entry name" value="Di-haem_cyt_TM"/>
</dbReference>
<dbReference type="GO" id="GO:0005506">
    <property type="term" value="F:iron ion binding"/>
    <property type="evidence" value="ECO:0007669"/>
    <property type="project" value="InterPro"/>
</dbReference>
<evidence type="ECO:0000313" key="14">
    <source>
        <dbReference type="EMBL" id="SCM80644.1"/>
    </source>
</evidence>